<evidence type="ECO:0000313" key="1">
    <source>
        <dbReference type="EMBL" id="KGG02416.1"/>
    </source>
</evidence>
<comment type="caution">
    <text evidence="1">The sequence shown here is derived from an EMBL/GenBank/DDBJ whole genome shotgun (WGS) entry which is preliminary data.</text>
</comment>
<gene>
    <name evidence="1" type="ORF">EU98_0356</name>
</gene>
<dbReference type="Proteomes" id="UP000030533">
    <property type="component" value="Unassembled WGS sequence"/>
</dbReference>
<organism evidence="1 2">
    <name type="scientific">Prochlorococcus marinus str. MIT 9314</name>
    <dbReference type="NCBI Taxonomy" id="167548"/>
    <lineage>
        <taxon>Bacteria</taxon>
        <taxon>Bacillati</taxon>
        <taxon>Cyanobacteriota</taxon>
        <taxon>Cyanophyceae</taxon>
        <taxon>Synechococcales</taxon>
        <taxon>Prochlorococcaceae</taxon>
        <taxon>Prochlorococcus</taxon>
    </lineage>
</organism>
<sequence>MCLGHKKLKNSINIVCLQLNKIAQKKYLCQRKMMEKI</sequence>
<reference evidence="2" key="1">
    <citation type="journal article" date="2014" name="Sci. Data">
        <title>Genomes of diverse isolates of the marine cyanobacterium Prochlorococcus.</title>
        <authorList>
            <person name="Biller S."/>
            <person name="Berube P."/>
            <person name="Thompson J."/>
            <person name="Kelly L."/>
            <person name="Roggensack S."/>
            <person name="Awad L."/>
            <person name="Roache-Johnson K."/>
            <person name="Ding H."/>
            <person name="Giovannoni S.J."/>
            <person name="Moore L.R."/>
            <person name="Chisholm S.W."/>
        </authorList>
    </citation>
    <scope>NUCLEOTIDE SEQUENCE [LARGE SCALE GENOMIC DNA]</scope>
    <source>
        <strain evidence="2">MIT 9314</strain>
    </source>
</reference>
<proteinExistence type="predicted"/>
<name>A0A0A2ALB4_PROMR</name>
<dbReference type="EMBL" id="JNAO01000004">
    <property type="protein sequence ID" value="KGG02416.1"/>
    <property type="molecule type" value="Genomic_DNA"/>
</dbReference>
<protein>
    <submittedName>
        <fullName evidence="1">Uncharacterized protein</fullName>
    </submittedName>
</protein>
<evidence type="ECO:0000313" key="2">
    <source>
        <dbReference type="Proteomes" id="UP000030533"/>
    </source>
</evidence>
<dbReference type="AlphaFoldDB" id="A0A0A2ALB4"/>
<accession>A0A0A2ALB4</accession>